<dbReference type="OrthoDB" id="3510266at2"/>
<proteinExistence type="predicted"/>
<dbReference type="Pfam" id="PF13377">
    <property type="entry name" value="Peripla_BP_3"/>
    <property type="match status" value="1"/>
</dbReference>
<feature type="domain" description="HTH lacI-type" evidence="4">
    <location>
        <begin position="5"/>
        <end position="57"/>
    </location>
</feature>
<dbReference type="Gene3D" id="1.10.260.40">
    <property type="entry name" value="lambda repressor-like DNA-binding domains"/>
    <property type="match status" value="1"/>
</dbReference>
<dbReference type="STRING" id="1408250.Q760_12560"/>
<evidence type="ECO:0000259" key="4">
    <source>
        <dbReference type="PROSITE" id="PS50932"/>
    </source>
</evidence>
<dbReference type="PANTHER" id="PTHR30146:SF109">
    <property type="entry name" value="HTH-TYPE TRANSCRIPTIONAL REGULATOR GALS"/>
    <property type="match status" value="1"/>
</dbReference>
<dbReference type="GO" id="GO:0003700">
    <property type="term" value="F:DNA-binding transcription factor activity"/>
    <property type="evidence" value="ECO:0007669"/>
    <property type="project" value="TreeGrafter"/>
</dbReference>
<dbReference type="GO" id="GO:0000976">
    <property type="term" value="F:transcription cis-regulatory region binding"/>
    <property type="evidence" value="ECO:0007669"/>
    <property type="project" value="TreeGrafter"/>
</dbReference>
<name>A0A0A0B6U1_9CELL</name>
<keyword evidence="2" id="KW-0238">DNA-binding</keyword>
<evidence type="ECO:0000256" key="2">
    <source>
        <dbReference type="ARBA" id="ARBA00023125"/>
    </source>
</evidence>
<dbReference type="InterPro" id="IPR000843">
    <property type="entry name" value="HTH_LacI"/>
</dbReference>
<dbReference type="RefSeq" id="WP_034628294.1">
    <property type="nucleotide sequence ID" value="NZ_AXNT01000042.1"/>
</dbReference>
<dbReference type="PROSITE" id="PS50932">
    <property type="entry name" value="HTH_LACI_2"/>
    <property type="match status" value="1"/>
</dbReference>
<sequence length="342" mass="36019">MAHGIEDVARVAGVSTATVSRALRGIPGVAPSTRDHVLAVAGELGYVASPTAASLATGRTRTVGIISPWVNHWFHAEVIEGAEQALREHGYDALLHTFDMERERPRRRLDPGALRRRVDGVIVVGGPLVADEVRVVEDLGVPVVFVGSGAPGHVVVRLDDARTARVATRHLLDLGHRVVGHVTGAVVDDGPAAPSWWRRAGWSAALADAGLSADPDLEVDGRYDVDGGRASTHVLLDRRPDVTGVFAASDEMAMGVVLAARDRGLRVPDDLSVVGVDGHALGELVGLTTMVQPAVRQGGAAARVLLDRVSGEPLPPRDVVFETELLVRTSTAVPRVGALVGR</sequence>
<reference evidence="5 6" key="1">
    <citation type="submission" date="2013-10" db="EMBL/GenBank/DDBJ databases">
        <authorList>
            <person name="Wang G."/>
            <person name="Zhuang W."/>
        </authorList>
    </citation>
    <scope>NUCLEOTIDE SEQUENCE [LARGE SCALE GENOMIC DNA]</scope>
    <source>
        <strain evidence="5 6">DSM 20118</strain>
    </source>
</reference>
<evidence type="ECO:0000256" key="3">
    <source>
        <dbReference type="ARBA" id="ARBA00023163"/>
    </source>
</evidence>
<dbReference type="InterPro" id="IPR028082">
    <property type="entry name" value="Peripla_BP_I"/>
</dbReference>
<dbReference type="SUPFAM" id="SSF47413">
    <property type="entry name" value="lambda repressor-like DNA-binding domains"/>
    <property type="match status" value="1"/>
</dbReference>
<protein>
    <submittedName>
        <fullName evidence="5">Transcriptional regulator</fullName>
    </submittedName>
</protein>
<keyword evidence="1" id="KW-0805">Transcription regulation</keyword>
<keyword evidence="3" id="KW-0804">Transcription</keyword>
<dbReference type="PROSITE" id="PS00356">
    <property type="entry name" value="HTH_LACI_1"/>
    <property type="match status" value="1"/>
</dbReference>
<dbReference type="Gene3D" id="3.40.50.2300">
    <property type="match status" value="2"/>
</dbReference>
<evidence type="ECO:0000313" key="6">
    <source>
        <dbReference type="Proteomes" id="UP000029833"/>
    </source>
</evidence>
<dbReference type="InterPro" id="IPR010982">
    <property type="entry name" value="Lambda_DNA-bd_dom_sf"/>
</dbReference>
<dbReference type="SMART" id="SM00354">
    <property type="entry name" value="HTH_LACI"/>
    <property type="match status" value="1"/>
</dbReference>
<evidence type="ECO:0000256" key="1">
    <source>
        <dbReference type="ARBA" id="ARBA00023015"/>
    </source>
</evidence>
<accession>A0A0A0B6U1</accession>
<dbReference type="SUPFAM" id="SSF53822">
    <property type="entry name" value="Periplasmic binding protein-like I"/>
    <property type="match status" value="1"/>
</dbReference>
<dbReference type="InterPro" id="IPR046335">
    <property type="entry name" value="LacI/GalR-like_sensor"/>
</dbReference>
<dbReference type="EMBL" id="AXNT01000042">
    <property type="protein sequence ID" value="KGM02575.1"/>
    <property type="molecule type" value="Genomic_DNA"/>
</dbReference>
<dbReference type="CDD" id="cd01392">
    <property type="entry name" value="HTH_LacI"/>
    <property type="match status" value="1"/>
</dbReference>
<organism evidence="5 6">
    <name type="scientific">Cellulomonas cellasea DSM 20118</name>
    <dbReference type="NCBI Taxonomy" id="1408250"/>
    <lineage>
        <taxon>Bacteria</taxon>
        <taxon>Bacillati</taxon>
        <taxon>Actinomycetota</taxon>
        <taxon>Actinomycetes</taxon>
        <taxon>Micrococcales</taxon>
        <taxon>Cellulomonadaceae</taxon>
        <taxon>Cellulomonas</taxon>
    </lineage>
</organism>
<evidence type="ECO:0000313" key="5">
    <source>
        <dbReference type="EMBL" id="KGM02575.1"/>
    </source>
</evidence>
<dbReference type="Pfam" id="PF00356">
    <property type="entry name" value="LacI"/>
    <property type="match status" value="1"/>
</dbReference>
<comment type="caution">
    <text evidence="5">The sequence shown here is derived from an EMBL/GenBank/DDBJ whole genome shotgun (WGS) entry which is preliminary data.</text>
</comment>
<dbReference type="Proteomes" id="UP000029833">
    <property type="component" value="Unassembled WGS sequence"/>
</dbReference>
<keyword evidence="6" id="KW-1185">Reference proteome</keyword>
<gene>
    <name evidence="5" type="ORF">Q760_12560</name>
</gene>
<dbReference type="CDD" id="cd06267">
    <property type="entry name" value="PBP1_LacI_sugar_binding-like"/>
    <property type="match status" value="1"/>
</dbReference>
<dbReference type="AlphaFoldDB" id="A0A0A0B6U1"/>
<dbReference type="PANTHER" id="PTHR30146">
    <property type="entry name" value="LACI-RELATED TRANSCRIPTIONAL REPRESSOR"/>
    <property type="match status" value="1"/>
</dbReference>